<dbReference type="PANTHER" id="PTHR31170">
    <property type="entry name" value="BNAC04G53230D PROTEIN"/>
    <property type="match status" value="1"/>
</dbReference>
<reference evidence="2" key="1">
    <citation type="journal article" date="2017" name="Nature">
        <title>The sunflower genome provides insights into oil metabolism, flowering and Asterid evolution.</title>
        <authorList>
            <person name="Badouin H."/>
            <person name="Gouzy J."/>
            <person name="Grassa C.J."/>
            <person name="Murat F."/>
            <person name="Staton S.E."/>
            <person name="Cottret L."/>
            <person name="Lelandais-Briere C."/>
            <person name="Owens G.L."/>
            <person name="Carrere S."/>
            <person name="Mayjonade B."/>
            <person name="Legrand L."/>
            <person name="Gill N."/>
            <person name="Kane N.C."/>
            <person name="Bowers J.E."/>
            <person name="Hubner S."/>
            <person name="Bellec A."/>
            <person name="Berard A."/>
            <person name="Berges H."/>
            <person name="Blanchet N."/>
            <person name="Boniface M.C."/>
            <person name="Brunel D."/>
            <person name="Catrice O."/>
            <person name="Chaidir N."/>
            <person name="Claudel C."/>
            <person name="Donnadieu C."/>
            <person name="Faraut T."/>
            <person name="Fievet G."/>
            <person name="Helmstetter N."/>
            <person name="King M."/>
            <person name="Knapp S.J."/>
            <person name="Lai Z."/>
            <person name="Le Paslier M.C."/>
            <person name="Lippi Y."/>
            <person name="Lorenzon L."/>
            <person name="Mandel J.R."/>
            <person name="Marage G."/>
            <person name="Marchand G."/>
            <person name="Marquand E."/>
            <person name="Bret-Mestries E."/>
            <person name="Morien E."/>
            <person name="Nambeesan S."/>
            <person name="Nguyen T."/>
            <person name="Pegot-Espagnet P."/>
            <person name="Pouilly N."/>
            <person name="Raftis F."/>
            <person name="Sallet E."/>
            <person name="Schiex T."/>
            <person name="Thomas J."/>
            <person name="Vandecasteele C."/>
            <person name="Vares D."/>
            <person name="Vear F."/>
            <person name="Vautrin S."/>
            <person name="Crespi M."/>
            <person name="Mangin B."/>
            <person name="Burke J.M."/>
            <person name="Salse J."/>
            <person name="Munos S."/>
            <person name="Vincourt P."/>
            <person name="Rieseberg L.H."/>
            <person name="Langlade N.B."/>
        </authorList>
    </citation>
    <scope>NUCLEOTIDE SEQUENCE</scope>
    <source>
        <tissue evidence="2">Leaves</tissue>
    </source>
</reference>
<reference evidence="2" key="2">
    <citation type="submission" date="2020-06" db="EMBL/GenBank/DDBJ databases">
        <title>Helianthus annuus Genome sequencing and assembly Release 2.</title>
        <authorList>
            <person name="Gouzy J."/>
            <person name="Langlade N."/>
            <person name="Munos S."/>
        </authorList>
    </citation>
    <scope>NUCLEOTIDE SEQUENCE</scope>
    <source>
        <tissue evidence="2">Leaves</tissue>
    </source>
</reference>
<gene>
    <name evidence="2" type="ORF">HanXRQr2_Chr11g0516421</name>
</gene>
<dbReference type="Gramene" id="mRNA:HanXRQr2_Chr11g0516421">
    <property type="protein sequence ID" value="CDS:HanXRQr2_Chr11g0516421.1"/>
    <property type="gene ID" value="HanXRQr2_Chr11g0516421"/>
</dbReference>
<sequence>MLACWYPLSLHSHHTIHIYKFQSQSKLFPCKDRNMDIDTRSCVEEHSVTIWEVKRDRLTAMQHKLSDTPKLLSVAAGRATCSIFKVPQTLINVNGKSYQPTIVSIGPFHHGEPHLEMIEEHKWRYLRQLLNRIQVKGMVLEDLLRAVQPLELTTRECYSTTIPYNTDEFIEMLVLDGCFIIELFRKIGEVVEAGDSDPLFNMPWVFSFFLRDVIRLENQIPFFVIERLFELTKTPNSPTLVKLALDFFNKAVQRPDSILEKYHSNIKPKHLLDLLRSSFLPHDLEHSTKPDNRPPPHIIHNISKLQRSGIKLKPSEAESFLVVNFKHGVIHMPPITIDDFMCAFLLNAVAYEQCHSGCPKIFTTYVTLVDCLINTSKDVGLLCDWNIIENYLGTEAEVATFFNNMGKDISFDIDVSYLARLFDNVNRRYRSRRHVQWASLRYTYFNTPWSFISALAAFLLLILTVAQTVYTILGYTRS</sequence>
<dbReference type="OrthoDB" id="658695at2759"/>
<evidence type="ECO:0000313" key="2">
    <source>
        <dbReference type="EMBL" id="KAF5784169.1"/>
    </source>
</evidence>
<dbReference type="Proteomes" id="UP000215914">
    <property type="component" value="Unassembled WGS sequence"/>
</dbReference>
<evidence type="ECO:0000313" key="3">
    <source>
        <dbReference type="Proteomes" id="UP000215914"/>
    </source>
</evidence>
<evidence type="ECO:0000256" key="1">
    <source>
        <dbReference type="SAM" id="Phobius"/>
    </source>
</evidence>
<dbReference type="AlphaFoldDB" id="A0A9K3HTP3"/>
<keyword evidence="3" id="KW-1185">Reference proteome</keyword>
<protein>
    <submittedName>
        <fullName evidence="2">Uncharacterized protein</fullName>
    </submittedName>
</protein>
<dbReference type="PANTHER" id="PTHR31170:SF21">
    <property type="match status" value="1"/>
</dbReference>
<keyword evidence="1" id="KW-1133">Transmembrane helix</keyword>
<keyword evidence="1" id="KW-0472">Membrane</keyword>
<organism evidence="2 3">
    <name type="scientific">Helianthus annuus</name>
    <name type="common">Common sunflower</name>
    <dbReference type="NCBI Taxonomy" id="4232"/>
    <lineage>
        <taxon>Eukaryota</taxon>
        <taxon>Viridiplantae</taxon>
        <taxon>Streptophyta</taxon>
        <taxon>Embryophyta</taxon>
        <taxon>Tracheophyta</taxon>
        <taxon>Spermatophyta</taxon>
        <taxon>Magnoliopsida</taxon>
        <taxon>eudicotyledons</taxon>
        <taxon>Gunneridae</taxon>
        <taxon>Pentapetalae</taxon>
        <taxon>asterids</taxon>
        <taxon>campanulids</taxon>
        <taxon>Asterales</taxon>
        <taxon>Asteraceae</taxon>
        <taxon>Asteroideae</taxon>
        <taxon>Heliantheae alliance</taxon>
        <taxon>Heliantheae</taxon>
        <taxon>Helianthus</taxon>
    </lineage>
</organism>
<dbReference type="Pfam" id="PF03140">
    <property type="entry name" value="DUF247"/>
    <property type="match status" value="1"/>
</dbReference>
<accession>A0A9K3HTP3</accession>
<dbReference type="EMBL" id="MNCJ02000326">
    <property type="protein sequence ID" value="KAF5784169.1"/>
    <property type="molecule type" value="Genomic_DNA"/>
</dbReference>
<comment type="caution">
    <text evidence="2">The sequence shown here is derived from an EMBL/GenBank/DDBJ whole genome shotgun (WGS) entry which is preliminary data.</text>
</comment>
<keyword evidence="1" id="KW-0812">Transmembrane</keyword>
<name>A0A9K3HTP3_HELAN</name>
<dbReference type="InterPro" id="IPR004158">
    <property type="entry name" value="DUF247_pln"/>
</dbReference>
<proteinExistence type="predicted"/>
<feature type="transmembrane region" description="Helical" evidence="1">
    <location>
        <begin position="449"/>
        <end position="473"/>
    </location>
</feature>